<evidence type="ECO:0000256" key="7">
    <source>
        <dbReference type="ARBA" id="ARBA00012153"/>
    </source>
</evidence>
<evidence type="ECO:0000313" key="17">
    <source>
        <dbReference type="Proteomes" id="UP000635071"/>
    </source>
</evidence>
<protein>
    <recommendedName>
        <fullName evidence="8 14">3,4-dihydroxy-2-butanone 4-phosphate synthase</fullName>
        <shortName evidence="14">DHBP synthase</shortName>
        <ecNumber evidence="7 14">4.1.99.12</ecNumber>
    </recommendedName>
</protein>
<accession>A0A917E745</accession>
<feature type="binding site" evidence="14">
    <location>
        <position position="90"/>
    </location>
    <ligand>
        <name>Mg(2+)</name>
        <dbReference type="ChEBI" id="CHEBI:18420"/>
        <label>2</label>
    </ligand>
</feature>
<feature type="site" description="Essential for catalytic activity" evidence="14">
    <location>
        <position position="188"/>
    </location>
</feature>
<dbReference type="PANTHER" id="PTHR21327">
    <property type="entry name" value="GTP CYCLOHYDROLASE II-RELATED"/>
    <property type="match status" value="1"/>
</dbReference>
<dbReference type="GO" id="GO:0008686">
    <property type="term" value="F:3,4-dihydroxy-2-butanone-4-phosphate synthase activity"/>
    <property type="evidence" value="ECO:0007669"/>
    <property type="project" value="UniProtKB-UniRule"/>
</dbReference>
<organism evidence="16 17">
    <name type="scientific">Sandarakinorhabdus glacialis</name>
    <dbReference type="NCBI Taxonomy" id="1614636"/>
    <lineage>
        <taxon>Bacteria</taxon>
        <taxon>Pseudomonadati</taxon>
        <taxon>Pseudomonadota</taxon>
        <taxon>Alphaproteobacteria</taxon>
        <taxon>Sphingomonadales</taxon>
        <taxon>Sphingosinicellaceae</taxon>
        <taxon>Sandarakinorhabdus</taxon>
    </lineage>
</organism>
<feature type="binding site" evidence="14">
    <location>
        <position position="90"/>
    </location>
    <ligand>
        <name>Mg(2+)</name>
        <dbReference type="ChEBI" id="CHEBI:18420"/>
        <label>1</label>
    </ligand>
</feature>
<evidence type="ECO:0000256" key="4">
    <source>
        <dbReference type="ARBA" id="ARBA00004904"/>
    </source>
</evidence>
<keyword evidence="13 14" id="KW-0456">Lyase</keyword>
<feature type="binding site" evidence="14">
    <location>
        <position position="94"/>
    </location>
    <ligand>
        <name>D-ribulose 5-phosphate</name>
        <dbReference type="ChEBI" id="CHEBI:58121"/>
    </ligand>
</feature>
<keyword evidence="12 14" id="KW-0464">Manganese</keyword>
<dbReference type="SUPFAM" id="SSF142695">
    <property type="entry name" value="RibA-like"/>
    <property type="match status" value="1"/>
</dbReference>
<dbReference type="NCBIfam" id="TIGR00506">
    <property type="entry name" value="ribB"/>
    <property type="match status" value="1"/>
</dbReference>
<comment type="similarity">
    <text evidence="6">In the C-terminal section; belongs to the GTP cyclohydrolase II family.</text>
</comment>
<dbReference type="AlphaFoldDB" id="A0A917E745"/>
<evidence type="ECO:0000256" key="11">
    <source>
        <dbReference type="ARBA" id="ARBA00022842"/>
    </source>
</evidence>
<dbReference type="GO" id="GO:0003935">
    <property type="term" value="F:GTP cyclohydrolase II activity"/>
    <property type="evidence" value="ECO:0007669"/>
    <property type="project" value="TreeGrafter"/>
</dbReference>
<dbReference type="PIRSF" id="PIRSF001259">
    <property type="entry name" value="RibA"/>
    <property type="match status" value="1"/>
</dbReference>
<dbReference type="Gene3D" id="3.90.870.10">
    <property type="entry name" value="DHBP synthase"/>
    <property type="match status" value="1"/>
</dbReference>
<feature type="binding site" evidence="14">
    <location>
        <begin position="89"/>
        <end position="90"/>
    </location>
    <ligand>
        <name>D-ribulose 5-phosphate</name>
        <dbReference type="ChEBI" id="CHEBI:58121"/>
    </ligand>
</feature>
<keyword evidence="10 14" id="KW-0479">Metal-binding</keyword>
<comment type="similarity">
    <text evidence="14">Belongs to the DHBP synthase family.</text>
</comment>
<feature type="site" description="Essential for catalytic activity" evidence="14">
    <location>
        <position position="226"/>
    </location>
</feature>
<comment type="cofactor">
    <cofactor evidence="14">
        <name>Mg(2+)</name>
        <dbReference type="ChEBI" id="CHEBI:18420"/>
    </cofactor>
    <cofactor evidence="14">
        <name>Mn(2+)</name>
        <dbReference type="ChEBI" id="CHEBI:29035"/>
    </cofactor>
    <text evidence="14">Binds 2 divalent metal cations per subunit. Magnesium or manganese.</text>
</comment>
<evidence type="ECO:0000256" key="2">
    <source>
        <dbReference type="ARBA" id="ARBA00001936"/>
    </source>
</evidence>
<reference evidence="16" key="1">
    <citation type="journal article" date="2014" name="Int. J. Syst. Evol. Microbiol.">
        <title>Complete genome sequence of Corynebacterium casei LMG S-19264T (=DSM 44701T), isolated from a smear-ripened cheese.</title>
        <authorList>
            <consortium name="US DOE Joint Genome Institute (JGI-PGF)"/>
            <person name="Walter F."/>
            <person name="Albersmeier A."/>
            <person name="Kalinowski J."/>
            <person name="Ruckert C."/>
        </authorList>
    </citation>
    <scope>NUCLEOTIDE SEQUENCE</scope>
    <source>
        <strain evidence="16">CGMCC 1.15519</strain>
    </source>
</reference>
<dbReference type="InterPro" id="IPR017945">
    <property type="entry name" value="DHBP_synth_RibB-like_a/b_dom"/>
</dbReference>
<comment type="similarity">
    <text evidence="5">In the N-terminal section; belongs to the DHBP synthase family.</text>
</comment>
<comment type="catalytic activity">
    <reaction evidence="1 14">
        <text>D-ribulose 5-phosphate = (2S)-2-hydroxy-3-oxobutyl phosphate + formate + H(+)</text>
        <dbReference type="Rhea" id="RHEA:18457"/>
        <dbReference type="ChEBI" id="CHEBI:15378"/>
        <dbReference type="ChEBI" id="CHEBI:15740"/>
        <dbReference type="ChEBI" id="CHEBI:58121"/>
        <dbReference type="ChEBI" id="CHEBI:58830"/>
        <dbReference type="EC" id="4.1.99.12"/>
    </reaction>
</comment>
<reference evidence="16" key="2">
    <citation type="submission" date="2020-09" db="EMBL/GenBank/DDBJ databases">
        <authorList>
            <person name="Sun Q."/>
            <person name="Zhou Y."/>
        </authorList>
    </citation>
    <scope>NUCLEOTIDE SEQUENCE</scope>
    <source>
        <strain evidence="16">CGMCC 1.15519</strain>
    </source>
</reference>
<comment type="caution">
    <text evidence="16">The sequence shown here is derived from an EMBL/GenBank/DDBJ whole genome shotgun (WGS) entry which is preliminary data.</text>
</comment>
<evidence type="ECO:0000256" key="10">
    <source>
        <dbReference type="ARBA" id="ARBA00022723"/>
    </source>
</evidence>
<evidence type="ECO:0000256" key="6">
    <source>
        <dbReference type="ARBA" id="ARBA00008976"/>
    </source>
</evidence>
<comment type="pathway">
    <text evidence="4 14">Cofactor biosynthesis; riboflavin biosynthesis; 2-hydroxy-3-oxobutyl phosphate from D-ribulose 5-phosphate: step 1/1.</text>
</comment>
<evidence type="ECO:0000256" key="9">
    <source>
        <dbReference type="ARBA" id="ARBA00022619"/>
    </source>
</evidence>
<dbReference type="Proteomes" id="UP000635071">
    <property type="component" value="Unassembled WGS sequence"/>
</dbReference>
<dbReference type="GO" id="GO:0030145">
    <property type="term" value="F:manganese ion binding"/>
    <property type="evidence" value="ECO:0007669"/>
    <property type="project" value="UniProtKB-UniRule"/>
</dbReference>
<evidence type="ECO:0000256" key="5">
    <source>
        <dbReference type="ARBA" id="ARBA00005520"/>
    </source>
</evidence>
<dbReference type="EMBL" id="BMJM01000005">
    <property type="protein sequence ID" value="GGE11346.1"/>
    <property type="molecule type" value="Genomic_DNA"/>
</dbReference>
<dbReference type="FunFam" id="3.90.870.10:FF:000001">
    <property type="entry name" value="Riboflavin biosynthesis protein RibBA"/>
    <property type="match status" value="1"/>
</dbReference>
<dbReference type="InterPro" id="IPR032677">
    <property type="entry name" value="GTP_cyclohydro_II"/>
</dbReference>
<evidence type="ECO:0000256" key="1">
    <source>
        <dbReference type="ARBA" id="ARBA00000141"/>
    </source>
</evidence>
<feature type="binding site" evidence="14">
    <location>
        <position position="205"/>
    </location>
    <ligand>
        <name>Mg(2+)</name>
        <dbReference type="ChEBI" id="CHEBI:18420"/>
        <label>2</label>
    </ligand>
</feature>
<dbReference type="InterPro" id="IPR000422">
    <property type="entry name" value="DHBP_synthase_RibB"/>
</dbReference>
<dbReference type="Pfam" id="PF00925">
    <property type="entry name" value="GTP_cyclohydro2"/>
    <property type="match status" value="1"/>
</dbReference>
<dbReference type="RefSeq" id="WP_188762526.1">
    <property type="nucleotide sequence ID" value="NZ_BMJM01000005.1"/>
</dbReference>
<evidence type="ECO:0000256" key="14">
    <source>
        <dbReference type="HAMAP-Rule" id="MF_00180"/>
    </source>
</evidence>
<comment type="subunit">
    <text evidence="14">Homodimer.</text>
</comment>
<comment type="cofactor">
    <cofactor evidence="2">
        <name>Mn(2+)</name>
        <dbReference type="ChEBI" id="CHEBI:29035"/>
    </cofactor>
</comment>
<keyword evidence="9 14" id="KW-0686">Riboflavin biosynthesis</keyword>
<dbReference type="SUPFAM" id="SSF55821">
    <property type="entry name" value="YrdC/RibB"/>
    <property type="match status" value="1"/>
</dbReference>
<keyword evidence="17" id="KW-1185">Reference proteome</keyword>
<dbReference type="EC" id="4.1.99.12" evidence="7 14"/>
<feature type="domain" description="GTP cyclohydrolase II" evidence="15">
    <location>
        <begin position="272"/>
        <end position="418"/>
    </location>
</feature>
<dbReference type="GO" id="GO:0005829">
    <property type="term" value="C:cytosol"/>
    <property type="evidence" value="ECO:0007669"/>
    <property type="project" value="TreeGrafter"/>
</dbReference>
<evidence type="ECO:0000259" key="15">
    <source>
        <dbReference type="Pfam" id="PF00925"/>
    </source>
</evidence>
<evidence type="ECO:0000313" key="16">
    <source>
        <dbReference type="EMBL" id="GGE11346.1"/>
    </source>
</evidence>
<dbReference type="HAMAP" id="MF_00180">
    <property type="entry name" value="RibB"/>
    <property type="match status" value="1"/>
</dbReference>
<evidence type="ECO:0000256" key="12">
    <source>
        <dbReference type="ARBA" id="ARBA00023211"/>
    </source>
</evidence>
<sequence length="428" mass="46273">MSTALIEQIRNLVSDGHETRSGLARAAGLHANSLRSLDENDWNPTSDTLKKLENYLHGRNTGPALASVEEIINEAKNGRMFILVDDEDRENEGDLVIPAQMATPDAINFMARHGRGLICLTLSSERVKQLNLPLMAQHNGTRHSTAFTVSIEARDGVTTGISAADRARTIAVAVDASKGAEHIVSPGHVFPLVARDGGVLVRAGHTEASVDVSRLAGLNPSGVICEIMNDDGEMARLPELIVFARKHGLKIGTIQDLIAYRHAHDRLVKLIAETEIDSWHGGKWIAKTYANTAEYGEHIVLQKGRVDPAKPTLVRVHTQSMFADLFQEANDRAGQLTRAMDAIGEEGAGVIVIIRDSSPTAVSVQMRAKGEGQPFQLRDYGIGAQILSDLGVSDMILLTNHHRNIVGIQGYGLNVVGERAIAPHPLAV</sequence>
<dbReference type="Gene3D" id="3.40.50.10990">
    <property type="entry name" value="GTP cyclohydrolase II"/>
    <property type="match status" value="1"/>
</dbReference>
<dbReference type="InterPro" id="IPR036144">
    <property type="entry name" value="RibA-like_sf"/>
</dbReference>
<dbReference type="GO" id="GO:0000287">
    <property type="term" value="F:magnesium ion binding"/>
    <property type="evidence" value="ECO:0007669"/>
    <property type="project" value="UniProtKB-UniRule"/>
</dbReference>
<comment type="function">
    <text evidence="3 14">Catalyzes the conversion of D-ribulose 5-phosphate to formate and 3,4-dihydroxy-2-butanone 4-phosphate.</text>
</comment>
<name>A0A917E745_9SPHN</name>
<evidence type="ECO:0000256" key="3">
    <source>
        <dbReference type="ARBA" id="ARBA00002284"/>
    </source>
</evidence>
<evidence type="ECO:0000256" key="13">
    <source>
        <dbReference type="ARBA" id="ARBA00023239"/>
    </source>
</evidence>
<proteinExistence type="inferred from homology"/>
<dbReference type="Pfam" id="PF00926">
    <property type="entry name" value="DHBP_synthase"/>
    <property type="match status" value="1"/>
</dbReference>
<dbReference type="GO" id="GO:0009231">
    <property type="term" value="P:riboflavin biosynthetic process"/>
    <property type="evidence" value="ECO:0007669"/>
    <property type="project" value="UniProtKB-UniRule"/>
</dbReference>
<evidence type="ECO:0000256" key="8">
    <source>
        <dbReference type="ARBA" id="ARBA00018836"/>
    </source>
</evidence>
<feature type="binding site" evidence="14">
    <location>
        <begin position="202"/>
        <end position="206"/>
    </location>
    <ligand>
        <name>D-ribulose 5-phosphate</name>
        <dbReference type="ChEBI" id="CHEBI:58121"/>
    </ligand>
</feature>
<dbReference type="PANTHER" id="PTHR21327:SF34">
    <property type="entry name" value="3,4-DIHYDROXY-2-BUTANONE 4-PHOSPHATE SYNTHASE"/>
    <property type="match status" value="1"/>
</dbReference>
<keyword evidence="11 14" id="KW-0460">Magnesium</keyword>
<gene>
    <name evidence="14" type="primary">ribB</name>
    <name evidence="16" type="ORF">GCM10011529_17070</name>
</gene>